<dbReference type="EMBL" id="MRZV01001987">
    <property type="protein sequence ID" value="PIK35098.1"/>
    <property type="molecule type" value="Genomic_DNA"/>
</dbReference>
<name>A0A2G8JHB1_STIJA</name>
<feature type="region of interest" description="Disordered" evidence="1">
    <location>
        <begin position="75"/>
        <end position="107"/>
    </location>
</feature>
<evidence type="ECO:0000313" key="3">
    <source>
        <dbReference type="EMBL" id="PIK35098.1"/>
    </source>
</evidence>
<feature type="compositionally biased region" description="Basic and acidic residues" evidence="1">
    <location>
        <begin position="84"/>
        <end position="93"/>
    </location>
</feature>
<evidence type="ECO:0000256" key="1">
    <source>
        <dbReference type="SAM" id="MobiDB-lite"/>
    </source>
</evidence>
<feature type="non-terminal residue" evidence="3">
    <location>
        <position position="1"/>
    </location>
</feature>
<organism evidence="3 4">
    <name type="scientific">Stichopus japonicus</name>
    <name type="common">Sea cucumber</name>
    <dbReference type="NCBI Taxonomy" id="307972"/>
    <lineage>
        <taxon>Eukaryota</taxon>
        <taxon>Metazoa</taxon>
        <taxon>Echinodermata</taxon>
        <taxon>Eleutherozoa</taxon>
        <taxon>Echinozoa</taxon>
        <taxon>Holothuroidea</taxon>
        <taxon>Aspidochirotacea</taxon>
        <taxon>Aspidochirotida</taxon>
        <taxon>Stichopodidae</taxon>
        <taxon>Apostichopus</taxon>
    </lineage>
</organism>
<gene>
    <name evidence="3" type="ORF">BSL78_28076</name>
</gene>
<keyword evidence="2" id="KW-1133">Transmembrane helix</keyword>
<keyword evidence="4" id="KW-1185">Reference proteome</keyword>
<dbReference type="AlphaFoldDB" id="A0A2G8JHB1"/>
<reference evidence="3 4" key="1">
    <citation type="journal article" date="2017" name="PLoS Biol.">
        <title>The sea cucumber genome provides insights into morphological evolution and visceral regeneration.</title>
        <authorList>
            <person name="Zhang X."/>
            <person name="Sun L."/>
            <person name="Yuan J."/>
            <person name="Sun Y."/>
            <person name="Gao Y."/>
            <person name="Zhang L."/>
            <person name="Li S."/>
            <person name="Dai H."/>
            <person name="Hamel J.F."/>
            <person name="Liu C."/>
            <person name="Yu Y."/>
            <person name="Liu S."/>
            <person name="Lin W."/>
            <person name="Guo K."/>
            <person name="Jin S."/>
            <person name="Xu P."/>
            <person name="Storey K.B."/>
            <person name="Huan P."/>
            <person name="Zhang T."/>
            <person name="Zhou Y."/>
            <person name="Zhang J."/>
            <person name="Lin C."/>
            <person name="Li X."/>
            <person name="Xing L."/>
            <person name="Huo D."/>
            <person name="Sun M."/>
            <person name="Wang L."/>
            <person name="Mercier A."/>
            <person name="Li F."/>
            <person name="Yang H."/>
            <person name="Xiang J."/>
        </authorList>
    </citation>
    <scope>NUCLEOTIDE SEQUENCE [LARGE SCALE GENOMIC DNA]</scope>
    <source>
        <strain evidence="3">Shaxun</strain>
        <tissue evidence="3">Muscle</tissue>
    </source>
</reference>
<dbReference type="Proteomes" id="UP000230750">
    <property type="component" value="Unassembled WGS sequence"/>
</dbReference>
<proteinExistence type="predicted"/>
<keyword evidence="2" id="KW-0812">Transmembrane</keyword>
<feature type="transmembrane region" description="Helical" evidence="2">
    <location>
        <begin position="6"/>
        <end position="27"/>
    </location>
</feature>
<sequence>SSSVVVLASVCGAAVLAALVFLLYRVYRRRCRGRSKYERLGGIGRGVNFKMPPPPSVQIDGKSLSTPSVSLKTVPFTLPPAPVQRERIGDSPFRRHPPPAKRFSTSH</sequence>
<evidence type="ECO:0000313" key="4">
    <source>
        <dbReference type="Proteomes" id="UP000230750"/>
    </source>
</evidence>
<keyword evidence="2" id="KW-0472">Membrane</keyword>
<accession>A0A2G8JHB1</accession>
<evidence type="ECO:0000256" key="2">
    <source>
        <dbReference type="SAM" id="Phobius"/>
    </source>
</evidence>
<protein>
    <submittedName>
        <fullName evidence="3">Putative synaptotagmin-15 isoform X2</fullName>
    </submittedName>
</protein>
<comment type="caution">
    <text evidence="3">The sequence shown here is derived from an EMBL/GenBank/DDBJ whole genome shotgun (WGS) entry which is preliminary data.</text>
</comment>